<gene>
    <name evidence="19" type="ORF">E5225_13565</name>
</gene>
<dbReference type="EMBL" id="CP039291">
    <property type="protein sequence ID" value="QCB94429.1"/>
    <property type="molecule type" value="Genomic_DNA"/>
</dbReference>
<evidence type="ECO:0000259" key="18">
    <source>
        <dbReference type="Pfam" id="PF13614"/>
    </source>
</evidence>
<dbReference type="Pfam" id="PF13614">
    <property type="entry name" value="AAA_31"/>
    <property type="match status" value="1"/>
</dbReference>
<feature type="region of interest" description="Disordered" evidence="15">
    <location>
        <begin position="441"/>
        <end position="600"/>
    </location>
</feature>
<evidence type="ECO:0000256" key="7">
    <source>
        <dbReference type="ARBA" id="ARBA00022692"/>
    </source>
</evidence>
<feature type="domain" description="AAA" evidence="18">
    <location>
        <begin position="262"/>
        <end position="402"/>
    </location>
</feature>
<dbReference type="NCBIfam" id="TIGR01007">
    <property type="entry name" value="eps_fam"/>
    <property type="match status" value="1"/>
</dbReference>
<keyword evidence="4" id="KW-1003">Cell membrane</keyword>
<dbReference type="OrthoDB" id="9812433at2"/>
<evidence type="ECO:0000256" key="9">
    <source>
        <dbReference type="ARBA" id="ARBA00022777"/>
    </source>
</evidence>
<dbReference type="Pfam" id="PF02706">
    <property type="entry name" value="Wzz"/>
    <property type="match status" value="1"/>
</dbReference>
<evidence type="ECO:0000256" key="15">
    <source>
        <dbReference type="SAM" id="MobiDB-lite"/>
    </source>
</evidence>
<dbReference type="InterPro" id="IPR005702">
    <property type="entry name" value="Wzc-like_C"/>
</dbReference>
<keyword evidence="20" id="KW-1185">Reference proteome</keyword>
<keyword evidence="7 16" id="KW-0812">Transmembrane</keyword>
<dbReference type="AlphaFoldDB" id="A0A4P7SJH7"/>
<keyword evidence="8" id="KW-0547">Nucleotide-binding</keyword>
<protein>
    <submittedName>
        <fullName evidence="19">Formate--tetrahydrofolate ligase</fullName>
    </submittedName>
</protein>
<dbReference type="InterPro" id="IPR003856">
    <property type="entry name" value="LPS_length_determ_N"/>
</dbReference>
<dbReference type="PANTHER" id="PTHR32309">
    <property type="entry name" value="TYROSINE-PROTEIN KINASE"/>
    <property type="match status" value="1"/>
</dbReference>
<name>A0A4P7SJH7_9CELL</name>
<dbReference type="KEGG" id="celz:E5225_13565"/>
<keyword evidence="5" id="KW-0997">Cell inner membrane</keyword>
<evidence type="ECO:0000259" key="17">
    <source>
        <dbReference type="Pfam" id="PF02706"/>
    </source>
</evidence>
<evidence type="ECO:0000256" key="12">
    <source>
        <dbReference type="ARBA" id="ARBA00023136"/>
    </source>
</evidence>
<evidence type="ECO:0000256" key="10">
    <source>
        <dbReference type="ARBA" id="ARBA00022840"/>
    </source>
</evidence>
<evidence type="ECO:0000256" key="13">
    <source>
        <dbReference type="ARBA" id="ARBA00023137"/>
    </source>
</evidence>
<keyword evidence="19" id="KW-0436">Ligase</keyword>
<evidence type="ECO:0000313" key="20">
    <source>
        <dbReference type="Proteomes" id="UP000296469"/>
    </source>
</evidence>
<evidence type="ECO:0000313" key="19">
    <source>
        <dbReference type="EMBL" id="QCB94429.1"/>
    </source>
</evidence>
<comment type="subcellular location">
    <subcellularLocation>
        <location evidence="1">Cell inner membrane</location>
        <topology evidence="1">Multi-pass membrane protein</topology>
    </subcellularLocation>
</comment>
<evidence type="ECO:0000256" key="2">
    <source>
        <dbReference type="ARBA" id="ARBA00006683"/>
    </source>
</evidence>
<sequence length="600" mass="61769">MELDEYLLALRKRWFVIAALALLGGALALAYAQTIAPAYRASASVFVSVNEGGSAGELVQGSTFVQNSVTSFGRLASMPAVLEPVIADLDLDTTAKSLGKRVTADNPLNTVILEISTTDADPARAAEISNAVARQLALTVQDLSPRTQAGDSAIELTLVAPAVTPAVPFEPNTRFLTATGIGLGAVLGVALALLLTVLDTRLRTRADVERVGGLPVLGTIVRTRSARAAYSTVRTEPGSPRAEAFRRLQANLQYLESGRPLRTIVVTSAMAGEGKTSTSVNLATAVAERGASVLLVDADLRMPAVAPALGLEGGAGLTTVLIGRARLEEVVQTWGLPNLHVLPAGDRPPNPSQLLDSPAMHALLDEAAQRYDLVVVDSPPVLPVVDAALLGRRSDGVLLVTRLRTTRRQQLRGALAALGRVGATCLGFVATNWKDDGTGVAYGQGSAPGPGRRHGRWRRVTARRRAPATSAAAADHVTDVARPDAPGTPGTPQRPTDPARLPDAGAADARAADAEEASAGSAAPPHDPAPVESGILPGTHDPVPTEAVHGDDAPGPAAAPAGDDQVAGGEAGPRDGETRDAEPQDAPAPAEGAVGAHGRR</sequence>
<feature type="compositionally biased region" description="Basic residues" evidence="15">
    <location>
        <begin position="451"/>
        <end position="466"/>
    </location>
</feature>
<evidence type="ECO:0000256" key="6">
    <source>
        <dbReference type="ARBA" id="ARBA00022679"/>
    </source>
</evidence>
<dbReference type="SUPFAM" id="SSF52540">
    <property type="entry name" value="P-loop containing nucleoside triphosphate hydrolases"/>
    <property type="match status" value="1"/>
</dbReference>
<keyword evidence="13" id="KW-0829">Tyrosine-protein kinase</keyword>
<dbReference type="GO" id="GO:0005524">
    <property type="term" value="F:ATP binding"/>
    <property type="evidence" value="ECO:0007669"/>
    <property type="project" value="UniProtKB-KW"/>
</dbReference>
<dbReference type="RefSeq" id="WP_135973256.1">
    <property type="nucleotide sequence ID" value="NZ_CP039291.1"/>
</dbReference>
<dbReference type="Gene3D" id="3.40.50.300">
    <property type="entry name" value="P-loop containing nucleotide triphosphate hydrolases"/>
    <property type="match status" value="1"/>
</dbReference>
<evidence type="ECO:0000256" key="14">
    <source>
        <dbReference type="ARBA" id="ARBA00053015"/>
    </source>
</evidence>
<feature type="compositionally biased region" description="Low complexity" evidence="15">
    <location>
        <begin position="553"/>
        <end position="564"/>
    </location>
</feature>
<comment type="similarity">
    <text evidence="3">Belongs to the etk/wzc family.</text>
</comment>
<feature type="domain" description="Polysaccharide chain length determinant N-terminal" evidence="17">
    <location>
        <begin position="2"/>
        <end position="88"/>
    </location>
</feature>
<comment type="catalytic activity">
    <reaction evidence="14">
        <text>L-tyrosyl-[protein] + ATP = O-phospho-L-tyrosyl-[protein] + ADP + H(+)</text>
        <dbReference type="Rhea" id="RHEA:10596"/>
        <dbReference type="Rhea" id="RHEA-COMP:10136"/>
        <dbReference type="Rhea" id="RHEA-COMP:20101"/>
        <dbReference type="ChEBI" id="CHEBI:15378"/>
        <dbReference type="ChEBI" id="CHEBI:30616"/>
        <dbReference type="ChEBI" id="CHEBI:46858"/>
        <dbReference type="ChEBI" id="CHEBI:61978"/>
        <dbReference type="ChEBI" id="CHEBI:456216"/>
    </reaction>
</comment>
<dbReference type="PANTHER" id="PTHR32309:SF31">
    <property type="entry name" value="CAPSULAR EXOPOLYSACCHARIDE FAMILY"/>
    <property type="match status" value="1"/>
</dbReference>
<evidence type="ECO:0000256" key="8">
    <source>
        <dbReference type="ARBA" id="ARBA00022741"/>
    </source>
</evidence>
<evidence type="ECO:0000256" key="4">
    <source>
        <dbReference type="ARBA" id="ARBA00022475"/>
    </source>
</evidence>
<evidence type="ECO:0000256" key="11">
    <source>
        <dbReference type="ARBA" id="ARBA00022989"/>
    </source>
</evidence>
<evidence type="ECO:0000256" key="16">
    <source>
        <dbReference type="SAM" id="Phobius"/>
    </source>
</evidence>
<dbReference type="Proteomes" id="UP000296469">
    <property type="component" value="Chromosome"/>
</dbReference>
<feature type="transmembrane region" description="Helical" evidence="16">
    <location>
        <begin position="175"/>
        <end position="198"/>
    </location>
</feature>
<evidence type="ECO:0000256" key="1">
    <source>
        <dbReference type="ARBA" id="ARBA00004429"/>
    </source>
</evidence>
<keyword evidence="6" id="KW-0808">Transferase</keyword>
<feature type="compositionally biased region" description="Basic and acidic residues" evidence="15">
    <location>
        <begin position="572"/>
        <end position="582"/>
    </location>
</feature>
<keyword evidence="11 16" id="KW-1133">Transmembrane helix</keyword>
<evidence type="ECO:0000256" key="3">
    <source>
        <dbReference type="ARBA" id="ARBA00008883"/>
    </source>
</evidence>
<dbReference type="InterPro" id="IPR025669">
    <property type="entry name" value="AAA_dom"/>
</dbReference>
<reference evidence="19 20" key="1">
    <citation type="submission" date="2019-04" db="EMBL/GenBank/DDBJ databases">
        <title>Isolation and identification of Cellulomonas shaoxiangyii sp. Nov. isolated from feces of the Tibetan antelopes (Pantholops hodgsonii) in the Qinghai-Tibet plateau of China.</title>
        <authorList>
            <person name="Tian Z."/>
        </authorList>
    </citation>
    <scope>NUCLEOTIDE SEQUENCE [LARGE SCALE GENOMIC DNA]</scope>
    <source>
        <strain evidence="19 20">Z28</strain>
    </source>
</reference>
<proteinExistence type="inferred from homology"/>
<dbReference type="CDD" id="cd05387">
    <property type="entry name" value="BY-kinase"/>
    <property type="match status" value="1"/>
</dbReference>
<dbReference type="GO" id="GO:0005886">
    <property type="term" value="C:plasma membrane"/>
    <property type="evidence" value="ECO:0007669"/>
    <property type="project" value="UniProtKB-SubCell"/>
</dbReference>
<dbReference type="InterPro" id="IPR050445">
    <property type="entry name" value="Bact_polysacc_biosynth/exp"/>
</dbReference>
<feature type="compositionally biased region" description="Low complexity" evidence="15">
    <location>
        <begin position="498"/>
        <end position="509"/>
    </location>
</feature>
<feature type="compositionally biased region" description="Low complexity" evidence="15">
    <location>
        <begin position="584"/>
        <end position="593"/>
    </location>
</feature>
<keyword evidence="10" id="KW-0067">ATP-binding</keyword>
<keyword evidence="9" id="KW-0418">Kinase</keyword>
<dbReference type="InterPro" id="IPR027417">
    <property type="entry name" value="P-loop_NTPase"/>
</dbReference>
<keyword evidence="12 16" id="KW-0472">Membrane</keyword>
<dbReference type="GO" id="GO:0016874">
    <property type="term" value="F:ligase activity"/>
    <property type="evidence" value="ECO:0007669"/>
    <property type="project" value="UniProtKB-KW"/>
</dbReference>
<organism evidence="19 20">
    <name type="scientific">Cellulomonas shaoxiangyii</name>
    <dbReference type="NCBI Taxonomy" id="2566013"/>
    <lineage>
        <taxon>Bacteria</taxon>
        <taxon>Bacillati</taxon>
        <taxon>Actinomycetota</taxon>
        <taxon>Actinomycetes</taxon>
        <taxon>Micrococcales</taxon>
        <taxon>Cellulomonadaceae</taxon>
        <taxon>Cellulomonas</taxon>
    </lineage>
</organism>
<evidence type="ECO:0000256" key="5">
    <source>
        <dbReference type="ARBA" id="ARBA00022519"/>
    </source>
</evidence>
<accession>A0A4P7SJH7</accession>
<comment type="similarity">
    <text evidence="2">Belongs to the CpsC/CapA family.</text>
</comment>
<dbReference type="GO" id="GO:0004713">
    <property type="term" value="F:protein tyrosine kinase activity"/>
    <property type="evidence" value="ECO:0007669"/>
    <property type="project" value="UniProtKB-KW"/>
</dbReference>